<evidence type="ECO:0000313" key="2">
    <source>
        <dbReference type="Proteomes" id="UP000295547"/>
    </source>
</evidence>
<protein>
    <submittedName>
        <fullName evidence="1">Uncharacterized protein</fullName>
    </submittedName>
</protein>
<dbReference type="Proteomes" id="UP000295547">
    <property type="component" value="Unassembled WGS sequence"/>
</dbReference>
<accession>A0A4R3QJI5</accession>
<evidence type="ECO:0000313" key="1">
    <source>
        <dbReference type="EMBL" id="TCU21254.1"/>
    </source>
</evidence>
<dbReference type="EMBL" id="SMBJ01000011">
    <property type="protein sequence ID" value="TCU21254.1"/>
    <property type="molecule type" value="Genomic_DNA"/>
</dbReference>
<keyword evidence="2" id="KW-1185">Reference proteome</keyword>
<comment type="caution">
    <text evidence="1">The sequence shown here is derived from an EMBL/GenBank/DDBJ whole genome shotgun (WGS) entry which is preliminary data.</text>
</comment>
<name>A0A4R3QJI5_9HYPH</name>
<sequence>MLSITHSQQRQDVVGGSFYNLDVVANSKVTTATVERMAIDDPHPRVADFLVDTRRYLSLNRTLLGALNGCIGAGEATPSPTCRVCIHIKKKCSLVRPLRVTSFNVTMLLIS</sequence>
<dbReference type="AlphaFoldDB" id="A0A4R3QJI5"/>
<reference evidence="1 2" key="1">
    <citation type="submission" date="2019-03" db="EMBL/GenBank/DDBJ databases">
        <title>Genomic Encyclopedia of Type Strains, Phase IV (KMG-V): Genome sequencing to study the core and pangenomes of soil and plant-associated prokaryotes.</title>
        <authorList>
            <person name="Whitman W."/>
        </authorList>
    </citation>
    <scope>NUCLEOTIDE SEQUENCE [LARGE SCALE GENOMIC DNA]</scope>
    <source>
        <strain evidence="1 2">Gr42</strain>
    </source>
</reference>
<proteinExistence type="predicted"/>
<organism evidence="1 2">
    <name type="scientific">Rhizobium azibense</name>
    <dbReference type="NCBI Taxonomy" id="1136135"/>
    <lineage>
        <taxon>Bacteria</taxon>
        <taxon>Pseudomonadati</taxon>
        <taxon>Pseudomonadota</taxon>
        <taxon>Alphaproteobacteria</taxon>
        <taxon>Hyphomicrobiales</taxon>
        <taxon>Rhizobiaceae</taxon>
        <taxon>Rhizobium/Agrobacterium group</taxon>
        <taxon>Rhizobium</taxon>
    </lineage>
</organism>
<gene>
    <name evidence="1" type="ORF">EV130_111111</name>
</gene>